<dbReference type="GO" id="GO:0004252">
    <property type="term" value="F:serine-type endopeptidase activity"/>
    <property type="evidence" value="ECO:0007669"/>
    <property type="project" value="InterPro"/>
</dbReference>
<dbReference type="KEGG" id="rhg:EXZ61_02790"/>
<dbReference type="EMBL" id="CP036282">
    <property type="protein sequence ID" value="QDL53184.1"/>
    <property type="molecule type" value="Genomic_DNA"/>
</dbReference>
<evidence type="ECO:0000256" key="2">
    <source>
        <dbReference type="SAM" id="SignalP"/>
    </source>
</evidence>
<evidence type="ECO:0000313" key="5">
    <source>
        <dbReference type="Proteomes" id="UP000317365"/>
    </source>
</evidence>
<sequence length="317" mass="33941">MKSVYLSALALAVAQLCVGPVIAQTTTQPGQMAQSASTRSHELVPDVKTNLVTFALPAPAQALQGIGRLQIPTDLSTPEATEKAMRSKVPAVVIVHGTGGMDAKGPMYAQALNAAGIATLEIDLWSPRGLAGGWDGRPKHVKETLPDAFGALAYLASLPRIDAQHIGIMGFSWGGVVSMLTADTTYAGQMAPPNLRFAAHMPYYPICFGYNRVPGYPFKDLTGAPIYILTGADDKYDNDATMCDKQVAALPTAMRAQVRVKVYSHAEHGFNNLDQARSYMDPFHYQGRGGLGGSAPNVEAREDSITQTVQFFNQTLK</sequence>
<dbReference type="GO" id="GO:0052689">
    <property type="term" value="F:carboxylic ester hydrolase activity"/>
    <property type="evidence" value="ECO:0007669"/>
    <property type="project" value="UniProtKB-ARBA"/>
</dbReference>
<keyword evidence="2" id="KW-0732">Signal</keyword>
<feature type="chain" id="PRO_5021732849" description="Dienelactone hydrolase domain-containing protein" evidence="2">
    <location>
        <begin position="24"/>
        <end position="317"/>
    </location>
</feature>
<feature type="signal peptide" evidence="2">
    <location>
        <begin position="1"/>
        <end position="23"/>
    </location>
</feature>
<dbReference type="InterPro" id="IPR002925">
    <property type="entry name" value="Dienelactn_hydro"/>
</dbReference>
<evidence type="ECO:0000256" key="1">
    <source>
        <dbReference type="ARBA" id="ARBA00022801"/>
    </source>
</evidence>
<evidence type="ECO:0000313" key="4">
    <source>
        <dbReference type="EMBL" id="QDL53184.1"/>
    </source>
</evidence>
<feature type="domain" description="Dienelactone hydrolase" evidence="3">
    <location>
        <begin position="85"/>
        <end position="315"/>
    </location>
</feature>
<dbReference type="RefSeq" id="WP_142808810.1">
    <property type="nucleotide sequence ID" value="NZ_CP036282.1"/>
</dbReference>
<organism evidence="4 5">
    <name type="scientific">Rhodoferax aquaticus</name>
    <dbReference type="NCBI Taxonomy" id="2527691"/>
    <lineage>
        <taxon>Bacteria</taxon>
        <taxon>Pseudomonadati</taxon>
        <taxon>Pseudomonadota</taxon>
        <taxon>Betaproteobacteria</taxon>
        <taxon>Burkholderiales</taxon>
        <taxon>Comamonadaceae</taxon>
        <taxon>Rhodoferax</taxon>
    </lineage>
</organism>
<dbReference type="Gene3D" id="3.40.50.1820">
    <property type="entry name" value="alpha/beta hydrolase"/>
    <property type="match status" value="1"/>
</dbReference>
<dbReference type="Pfam" id="PF01738">
    <property type="entry name" value="DLH"/>
    <property type="match status" value="1"/>
</dbReference>
<dbReference type="GO" id="GO:0006508">
    <property type="term" value="P:proteolysis"/>
    <property type="evidence" value="ECO:0007669"/>
    <property type="project" value="InterPro"/>
</dbReference>
<evidence type="ECO:0000259" key="3">
    <source>
        <dbReference type="Pfam" id="PF01738"/>
    </source>
</evidence>
<dbReference type="Proteomes" id="UP000317365">
    <property type="component" value="Chromosome"/>
</dbReference>
<keyword evidence="1" id="KW-0378">Hydrolase</keyword>
<dbReference type="InterPro" id="IPR002471">
    <property type="entry name" value="Pept_S9_AS"/>
</dbReference>
<reference evidence="5" key="1">
    <citation type="submission" date="2019-02" db="EMBL/GenBank/DDBJ databases">
        <title>Complete genome sequence of Rhodoferax sp. Gr-4.</title>
        <authorList>
            <person name="Jin L."/>
        </authorList>
    </citation>
    <scope>NUCLEOTIDE SEQUENCE [LARGE SCALE GENOMIC DNA]</scope>
    <source>
        <strain evidence="5">Gr-4</strain>
    </source>
</reference>
<dbReference type="InterPro" id="IPR050261">
    <property type="entry name" value="FrsA_esterase"/>
</dbReference>
<name>A0A515EKJ2_9BURK</name>
<accession>A0A515EKJ2</accession>
<protein>
    <recommendedName>
        <fullName evidence="3">Dienelactone hydrolase domain-containing protein</fullName>
    </recommendedName>
</protein>
<proteinExistence type="predicted"/>
<dbReference type="PROSITE" id="PS00708">
    <property type="entry name" value="PRO_ENDOPEP_SER"/>
    <property type="match status" value="1"/>
</dbReference>
<reference evidence="5" key="2">
    <citation type="journal article" date="2020" name="Int. J. Syst. Evol. Microbiol.">
        <title>Genomic insights into a novel species Rhodoferax aquaticus sp. nov., isolated from freshwater.</title>
        <authorList>
            <person name="Li T."/>
            <person name="Zhuo Y."/>
            <person name="Jin C.Z."/>
            <person name="Wu X."/>
            <person name="Ko S.R."/>
            <person name="Jin F.J."/>
            <person name="Ahn C.Y."/>
            <person name="Oh H.M."/>
            <person name="Lee H.G."/>
            <person name="Jin L."/>
        </authorList>
    </citation>
    <scope>NUCLEOTIDE SEQUENCE [LARGE SCALE GENOMIC DNA]</scope>
    <source>
        <strain evidence="5">Gr-4</strain>
    </source>
</reference>
<dbReference type="PANTHER" id="PTHR22946:SF9">
    <property type="entry name" value="POLYKETIDE TRANSFERASE AF380"/>
    <property type="match status" value="1"/>
</dbReference>
<dbReference type="PANTHER" id="PTHR22946">
    <property type="entry name" value="DIENELACTONE HYDROLASE DOMAIN-CONTAINING PROTEIN-RELATED"/>
    <property type="match status" value="1"/>
</dbReference>
<gene>
    <name evidence="4" type="ORF">EXZ61_02790</name>
</gene>
<dbReference type="InterPro" id="IPR029058">
    <property type="entry name" value="AB_hydrolase_fold"/>
</dbReference>
<dbReference type="SUPFAM" id="SSF53474">
    <property type="entry name" value="alpha/beta-Hydrolases"/>
    <property type="match status" value="1"/>
</dbReference>
<keyword evidence="5" id="KW-1185">Reference proteome</keyword>
<dbReference type="AlphaFoldDB" id="A0A515EKJ2"/>